<dbReference type="KEGG" id="crw:CROST_022400"/>
<accession>A0A1S8L010</accession>
<reference evidence="1 2" key="1">
    <citation type="submission" date="2022-04" db="EMBL/GenBank/DDBJ databases">
        <title>Genome sequence of C. roseum typestrain.</title>
        <authorList>
            <person name="Poehlein A."/>
            <person name="Schoch T."/>
            <person name="Duerre P."/>
            <person name="Daniel R."/>
        </authorList>
    </citation>
    <scope>NUCLEOTIDE SEQUENCE [LARGE SCALE GENOMIC DNA]</scope>
    <source>
        <strain evidence="1 2">DSM 7320</strain>
    </source>
</reference>
<evidence type="ECO:0000313" key="1">
    <source>
        <dbReference type="EMBL" id="URZ11523.1"/>
    </source>
</evidence>
<dbReference type="RefSeq" id="WP_077832827.1">
    <property type="nucleotide sequence ID" value="NZ_CP096983.1"/>
</dbReference>
<gene>
    <name evidence="1" type="ORF">CROST_022400</name>
</gene>
<proteinExistence type="predicted"/>
<dbReference type="Proteomes" id="UP000190951">
    <property type="component" value="Chromosome"/>
</dbReference>
<dbReference type="STRING" id="84029.CROST_35540"/>
<keyword evidence="2" id="KW-1185">Reference proteome</keyword>
<dbReference type="AlphaFoldDB" id="A0A1S8L010"/>
<dbReference type="EMBL" id="CP096983">
    <property type="protein sequence ID" value="URZ11523.1"/>
    <property type="molecule type" value="Genomic_DNA"/>
</dbReference>
<name>A0A1S8L010_9CLOT</name>
<sequence length="109" mass="12828">MIALSVVLEPTGVPVRHLSYSGKETTYITYSFYNTHGGAYAENREIATVYHLQVDIWTKDTFEDLADQVRTLMIDAGYYRRDEKEFYESEVQIKHYMFDFEYAESSQEN</sequence>
<organism evidence="1 2">
    <name type="scientific">Clostridium felsineum</name>
    <dbReference type="NCBI Taxonomy" id="36839"/>
    <lineage>
        <taxon>Bacteria</taxon>
        <taxon>Bacillati</taxon>
        <taxon>Bacillota</taxon>
        <taxon>Clostridia</taxon>
        <taxon>Eubacteriales</taxon>
        <taxon>Clostridiaceae</taxon>
        <taxon>Clostridium</taxon>
    </lineage>
</organism>
<protein>
    <submittedName>
        <fullName evidence="1">Uncharacterized protein</fullName>
    </submittedName>
</protein>
<evidence type="ECO:0000313" key="2">
    <source>
        <dbReference type="Proteomes" id="UP000190951"/>
    </source>
</evidence>